<dbReference type="HOGENOM" id="CLU_020273_2_4_1"/>
<dbReference type="AlphaFoldDB" id="A0A0C3D5B6"/>
<comment type="catalytic activity">
    <reaction evidence="8">
        <text>GTP + 4 H2O = 2,5-diamino-6-hydroxy-4-(5-phosphoribosylamino)-pyrimidine + formate + 2 phosphate + 3 H(+)</text>
        <dbReference type="Rhea" id="RHEA:23704"/>
        <dbReference type="ChEBI" id="CHEBI:15377"/>
        <dbReference type="ChEBI" id="CHEBI:15378"/>
        <dbReference type="ChEBI" id="CHEBI:15740"/>
        <dbReference type="ChEBI" id="CHEBI:37565"/>
        <dbReference type="ChEBI" id="CHEBI:43474"/>
        <dbReference type="ChEBI" id="CHEBI:58614"/>
        <dbReference type="EC" id="3.5.4.25"/>
    </reaction>
</comment>
<evidence type="ECO:0000256" key="2">
    <source>
        <dbReference type="ARBA" id="ARBA00008131"/>
    </source>
</evidence>
<keyword evidence="12" id="KW-1185">Reference proteome</keyword>
<organism evidence="11 12">
    <name type="scientific">Scleroderma citrinum Foug A</name>
    <dbReference type="NCBI Taxonomy" id="1036808"/>
    <lineage>
        <taxon>Eukaryota</taxon>
        <taxon>Fungi</taxon>
        <taxon>Dikarya</taxon>
        <taxon>Basidiomycota</taxon>
        <taxon>Agaricomycotina</taxon>
        <taxon>Agaricomycetes</taxon>
        <taxon>Agaricomycetidae</taxon>
        <taxon>Boletales</taxon>
        <taxon>Sclerodermatineae</taxon>
        <taxon>Sclerodermataceae</taxon>
        <taxon>Scleroderma</taxon>
    </lineage>
</organism>
<dbReference type="PANTHER" id="PTHR21327">
    <property type="entry name" value="GTP CYCLOHYDROLASE II-RELATED"/>
    <property type="match status" value="1"/>
</dbReference>
<evidence type="ECO:0000313" key="11">
    <source>
        <dbReference type="EMBL" id="KIM51291.1"/>
    </source>
</evidence>
<dbReference type="SUPFAM" id="SSF142695">
    <property type="entry name" value="RibA-like"/>
    <property type="match status" value="2"/>
</dbReference>
<proteinExistence type="inferred from homology"/>
<name>A0A0C3D5B6_9AGAM</name>
<keyword evidence="6" id="KW-0378">Hydrolase</keyword>
<dbReference type="GO" id="GO:0003935">
    <property type="term" value="F:GTP cyclohydrolase II activity"/>
    <property type="evidence" value="ECO:0007669"/>
    <property type="project" value="UniProtKB-EC"/>
</dbReference>
<evidence type="ECO:0000259" key="10">
    <source>
        <dbReference type="Pfam" id="PF00925"/>
    </source>
</evidence>
<dbReference type="InterPro" id="IPR036144">
    <property type="entry name" value="RibA-like_sf"/>
</dbReference>
<dbReference type="PANTHER" id="PTHR21327:SF29">
    <property type="entry name" value="GTP CYCLOHYDROLASE-2"/>
    <property type="match status" value="1"/>
</dbReference>
<dbReference type="STRING" id="1036808.A0A0C3D5B6"/>
<comment type="pathway">
    <text evidence="1">Cofactor biosynthesis; riboflavin biosynthesis.</text>
</comment>
<dbReference type="Gene3D" id="3.40.50.10990">
    <property type="entry name" value="GTP cyclohydrolase II"/>
    <property type="match status" value="1"/>
</dbReference>
<dbReference type="GO" id="GO:0009231">
    <property type="term" value="P:riboflavin biosynthetic process"/>
    <property type="evidence" value="ECO:0007669"/>
    <property type="project" value="UniProtKB-KW"/>
</dbReference>
<reference evidence="11 12" key="1">
    <citation type="submission" date="2014-04" db="EMBL/GenBank/DDBJ databases">
        <authorList>
            <consortium name="DOE Joint Genome Institute"/>
            <person name="Kuo A."/>
            <person name="Kohler A."/>
            <person name="Nagy L.G."/>
            <person name="Floudas D."/>
            <person name="Copeland A."/>
            <person name="Barry K.W."/>
            <person name="Cichocki N."/>
            <person name="Veneault-Fourrey C."/>
            <person name="LaButti K."/>
            <person name="Lindquist E.A."/>
            <person name="Lipzen A."/>
            <person name="Lundell T."/>
            <person name="Morin E."/>
            <person name="Murat C."/>
            <person name="Sun H."/>
            <person name="Tunlid A."/>
            <person name="Henrissat B."/>
            <person name="Grigoriev I.V."/>
            <person name="Hibbett D.S."/>
            <person name="Martin F."/>
            <person name="Nordberg H.P."/>
            <person name="Cantor M.N."/>
            <person name="Hua S.X."/>
        </authorList>
    </citation>
    <scope>NUCLEOTIDE SEQUENCE [LARGE SCALE GENOMIC DNA]</scope>
    <source>
        <strain evidence="11 12">Foug A</strain>
    </source>
</reference>
<dbReference type="FunCoup" id="A0A0C3D5B6">
    <property type="interactions" value="103"/>
</dbReference>
<evidence type="ECO:0000256" key="1">
    <source>
        <dbReference type="ARBA" id="ARBA00005104"/>
    </source>
</evidence>
<evidence type="ECO:0000256" key="7">
    <source>
        <dbReference type="ARBA" id="ARBA00023134"/>
    </source>
</evidence>
<dbReference type="OrthoDB" id="5569761at2759"/>
<dbReference type="GO" id="GO:0005525">
    <property type="term" value="F:GTP binding"/>
    <property type="evidence" value="ECO:0007669"/>
    <property type="project" value="UniProtKB-KW"/>
</dbReference>
<dbReference type="NCBIfam" id="NF001591">
    <property type="entry name" value="PRK00393.1"/>
    <property type="match status" value="1"/>
</dbReference>
<dbReference type="Proteomes" id="UP000053989">
    <property type="component" value="Unassembled WGS sequence"/>
</dbReference>
<comment type="similarity">
    <text evidence="2">Belongs to the GTP cyclohydrolase II family.</text>
</comment>
<dbReference type="InterPro" id="IPR000926">
    <property type="entry name" value="RibA"/>
</dbReference>
<dbReference type="EMBL" id="KN822268">
    <property type="protein sequence ID" value="KIM51291.1"/>
    <property type="molecule type" value="Genomic_DNA"/>
</dbReference>
<feature type="region of interest" description="Disordered" evidence="9">
    <location>
        <begin position="393"/>
        <end position="416"/>
    </location>
</feature>
<evidence type="ECO:0000256" key="4">
    <source>
        <dbReference type="ARBA" id="ARBA00022619"/>
    </source>
</evidence>
<sequence length="451" mass="49203">MALTALSSHPGVDPKASVNSSSHSQWGHLPGRDALINSLLMAAAFSSGPQTHHHTGHTIYPSPCPPKCFHDGEIFLCTSRQAPRSLRLRNCASAQGDSQDGHQIPKSLGYVDPILAPSLPRPLLVTPVQHSISPLVTQPRLHTVEVKCMGRTRIPTFHGTVFLHIYHNNRDNKEHLAIVADPAQFSNDNQFSALPIRSHSLDARWRENESESERITRGAYIGRLTPESQLASQPIDRSISSPDIPAPLVRIHSECFTGETLGSMRCDCGEQLDEAMRLISQPVQVNSSTPAIIPGRGVVVYMRQEGRGIGLLSKVLAYNLQDLGHDTVSANLKLGYKADEREYEVAVAILRDLGLGSEQGEGIRLLTNNPDKVSALEKEGLKVVERVPMVPRHWKCQSGSGSPPSSDEEGNRRLPGAMMVGGDAVSGEDLNRYLRAKVLRMGHLLPLPSPP</sequence>
<dbReference type="Pfam" id="PF00925">
    <property type="entry name" value="GTP_cyclohydro2"/>
    <property type="match status" value="1"/>
</dbReference>
<feature type="domain" description="GTP cyclohydrolase II" evidence="10">
    <location>
        <begin position="245"/>
        <end position="388"/>
    </location>
</feature>
<dbReference type="InterPro" id="IPR032677">
    <property type="entry name" value="GTP_cyclohydro_II"/>
</dbReference>
<gene>
    <name evidence="11" type="ORF">SCLCIDRAFT_143579</name>
</gene>
<keyword evidence="4" id="KW-0686">Riboflavin biosynthesis</keyword>
<protein>
    <recommendedName>
        <fullName evidence="3">GTP cyclohydrolase II</fullName>
        <ecNumber evidence="3">3.5.4.25</ecNumber>
    </recommendedName>
</protein>
<dbReference type="CDD" id="cd00641">
    <property type="entry name" value="GTP_cyclohydro2"/>
    <property type="match status" value="1"/>
</dbReference>
<evidence type="ECO:0000256" key="3">
    <source>
        <dbReference type="ARBA" id="ARBA00012762"/>
    </source>
</evidence>
<evidence type="ECO:0000256" key="6">
    <source>
        <dbReference type="ARBA" id="ARBA00022801"/>
    </source>
</evidence>
<evidence type="ECO:0000256" key="5">
    <source>
        <dbReference type="ARBA" id="ARBA00022741"/>
    </source>
</evidence>
<evidence type="ECO:0000256" key="8">
    <source>
        <dbReference type="ARBA" id="ARBA00049295"/>
    </source>
</evidence>
<accession>A0A0C3D5B6</accession>
<keyword evidence="5" id="KW-0547">Nucleotide-binding</keyword>
<reference evidence="12" key="2">
    <citation type="submission" date="2015-01" db="EMBL/GenBank/DDBJ databases">
        <title>Evolutionary Origins and Diversification of the Mycorrhizal Mutualists.</title>
        <authorList>
            <consortium name="DOE Joint Genome Institute"/>
            <consortium name="Mycorrhizal Genomics Consortium"/>
            <person name="Kohler A."/>
            <person name="Kuo A."/>
            <person name="Nagy L.G."/>
            <person name="Floudas D."/>
            <person name="Copeland A."/>
            <person name="Barry K.W."/>
            <person name="Cichocki N."/>
            <person name="Veneault-Fourrey C."/>
            <person name="LaButti K."/>
            <person name="Lindquist E.A."/>
            <person name="Lipzen A."/>
            <person name="Lundell T."/>
            <person name="Morin E."/>
            <person name="Murat C."/>
            <person name="Riley R."/>
            <person name="Ohm R."/>
            <person name="Sun H."/>
            <person name="Tunlid A."/>
            <person name="Henrissat B."/>
            <person name="Grigoriev I.V."/>
            <person name="Hibbett D.S."/>
            <person name="Martin F."/>
        </authorList>
    </citation>
    <scope>NUCLEOTIDE SEQUENCE [LARGE SCALE GENOMIC DNA]</scope>
    <source>
        <strain evidence="12">Foug A</strain>
    </source>
</reference>
<dbReference type="InParanoid" id="A0A0C3D5B6"/>
<evidence type="ECO:0000313" key="12">
    <source>
        <dbReference type="Proteomes" id="UP000053989"/>
    </source>
</evidence>
<feature type="region of interest" description="Disordered" evidence="9">
    <location>
        <begin position="1"/>
        <end position="25"/>
    </location>
</feature>
<evidence type="ECO:0000256" key="9">
    <source>
        <dbReference type="SAM" id="MobiDB-lite"/>
    </source>
</evidence>
<keyword evidence="7" id="KW-0342">GTP-binding</keyword>
<dbReference type="EC" id="3.5.4.25" evidence="3"/>